<dbReference type="CDD" id="cd02440">
    <property type="entry name" value="AdoMet_MTases"/>
    <property type="match status" value="1"/>
</dbReference>
<dbReference type="InterPro" id="IPR029063">
    <property type="entry name" value="SAM-dependent_MTases_sf"/>
</dbReference>
<evidence type="ECO:0000313" key="10">
    <source>
        <dbReference type="EMBL" id="CAB5037217.1"/>
    </source>
</evidence>
<proteinExistence type="inferred from homology"/>
<dbReference type="GO" id="GO:0008757">
    <property type="term" value="F:S-adenosylmethionine-dependent methyltransferase activity"/>
    <property type="evidence" value="ECO:0007669"/>
    <property type="project" value="TreeGrafter"/>
</dbReference>
<feature type="region of interest" description="Disordered" evidence="5">
    <location>
        <begin position="1"/>
        <end position="21"/>
    </location>
</feature>
<dbReference type="Pfam" id="PF23186">
    <property type="entry name" value="DUF7059"/>
    <property type="match status" value="1"/>
</dbReference>
<evidence type="ECO:0000259" key="7">
    <source>
        <dbReference type="Pfam" id="PF23186"/>
    </source>
</evidence>
<sequence>MAPRTPDTRDTAPAAPAHPADVRAAGRVREAFLDAGFTADGMLGLLGASAYAGLGRGEFVPARRALEGRRGADVELARLFVLGDRVQRGEAQAHLPLDDLTALGLVGGADEVSALVDVRPYGESDTDWYVVSDHGPDSAGRDVDEVAVDHVLGVGGASLTLARLTPRSPAGTALDLGTGCGVQALHLGRHVSQIVATDRNPRAVRLAGITAALSGQAWDLREGSLFEPVQGERFDLVVSNPPFVISPGHRYTYRDAGLPADDLGRLLVSKVPAHLAEGGTAVVLANWLHVRGQDWRDRVATWVEGTGCDAWVAQREVQDPAEYVGLWLRDAGGHLDDDAARAEFDRRYGEWLDAFADMAAEGIGFGWIMLHRGGTYGSQGPRIEEVAHTPRQPRGDEVEALLAARAGWGRWDALALLEARPRRVTGLRLIEEERVGGDGEFLPVPPRVGLVDYWRPEVVLDSVAAHLVRSFDGQVTLSAAVDAAAVEFDLDPDDVLAGALMAVRGLVEDGMLSLG</sequence>
<evidence type="ECO:0000313" key="8">
    <source>
        <dbReference type="EMBL" id="CAB4850732.1"/>
    </source>
</evidence>
<protein>
    <submittedName>
        <fullName evidence="9">Unannotated protein</fullName>
    </submittedName>
</protein>
<dbReference type="GO" id="GO:0035657">
    <property type="term" value="C:eRF1 methyltransferase complex"/>
    <property type="evidence" value="ECO:0007669"/>
    <property type="project" value="TreeGrafter"/>
</dbReference>
<keyword evidence="3" id="KW-0808">Transferase</keyword>
<organism evidence="9">
    <name type="scientific">freshwater metagenome</name>
    <dbReference type="NCBI Taxonomy" id="449393"/>
    <lineage>
        <taxon>unclassified sequences</taxon>
        <taxon>metagenomes</taxon>
        <taxon>ecological metagenomes</taxon>
    </lineage>
</organism>
<evidence type="ECO:0000256" key="5">
    <source>
        <dbReference type="SAM" id="MobiDB-lite"/>
    </source>
</evidence>
<keyword evidence="2" id="KW-0489">Methyltransferase</keyword>
<dbReference type="InterPro" id="IPR055487">
    <property type="entry name" value="DUF7059"/>
</dbReference>
<evidence type="ECO:0000256" key="3">
    <source>
        <dbReference type="ARBA" id="ARBA00022679"/>
    </source>
</evidence>
<accession>A0A6J7JCU3</accession>
<dbReference type="GO" id="GO:0008276">
    <property type="term" value="F:protein methyltransferase activity"/>
    <property type="evidence" value="ECO:0007669"/>
    <property type="project" value="TreeGrafter"/>
</dbReference>
<comment type="similarity">
    <text evidence="1">Belongs to the eukaryotic/archaeal PrmC-related family.</text>
</comment>
<evidence type="ECO:0000313" key="9">
    <source>
        <dbReference type="EMBL" id="CAB4940779.1"/>
    </source>
</evidence>
<feature type="compositionally biased region" description="Low complexity" evidence="5">
    <location>
        <begin position="11"/>
        <end position="21"/>
    </location>
</feature>
<reference evidence="9" key="1">
    <citation type="submission" date="2020-05" db="EMBL/GenBank/DDBJ databases">
        <authorList>
            <person name="Chiriac C."/>
            <person name="Salcher M."/>
            <person name="Ghai R."/>
            <person name="Kavagutti S V."/>
        </authorList>
    </citation>
    <scope>NUCLEOTIDE SEQUENCE</scope>
</reference>
<feature type="compositionally biased region" description="Basic and acidic residues" evidence="5">
    <location>
        <begin position="1"/>
        <end position="10"/>
    </location>
</feature>
<dbReference type="EMBL" id="CAFBND010000034">
    <property type="protein sequence ID" value="CAB4940779.1"/>
    <property type="molecule type" value="Genomic_DNA"/>
</dbReference>
<gene>
    <name evidence="8" type="ORF">UFOPK3268_01062</name>
    <name evidence="9" type="ORF">UFOPK3752_01053</name>
    <name evidence="10" type="ORF">UFOPK4150_01776</name>
</gene>
<feature type="domain" description="Methyltransferase small" evidence="6">
    <location>
        <begin position="157"/>
        <end position="247"/>
    </location>
</feature>
<dbReference type="AlphaFoldDB" id="A0A6J7JCU3"/>
<name>A0A6J7JCU3_9ZZZZ</name>
<evidence type="ECO:0000256" key="2">
    <source>
        <dbReference type="ARBA" id="ARBA00022603"/>
    </source>
</evidence>
<dbReference type="InterPro" id="IPR052190">
    <property type="entry name" value="Euk-Arch_PrmC-MTase"/>
</dbReference>
<dbReference type="PANTHER" id="PTHR45875:SF1">
    <property type="entry name" value="METHYLTRANSFERASE N6AMT1"/>
    <property type="match status" value="1"/>
</dbReference>
<dbReference type="SUPFAM" id="SSF53335">
    <property type="entry name" value="S-adenosyl-L-methionine-dependent methyltransferases"/>
    <property type="match status" value="1"/>
</dbReference>
<dbReference type="Gene3D" id="3.40.50.150">
    <property type="entry name" value="Vaccinia Virus protein VP39"/>
    <property type="match status" value="1"/>
</dbReference>
<dbReference type="GO" id="GO:0003676">
    <property type="term" value="F:nucleic acid binding"/>
    <property type="evidence" value="ECO:0007669"/>
    <property type="project" value="InterPro"/>
</dbReference>
<dbReference type="InterPro" id="IPR007848">
    <property type="entry name" value="Small_mtfrase_dom"/>
</dbReference>
<dbReference type="PANTHER" id="PTHR45875">
    <property type="entry name" value="METHYLTRANSFERASE N6AMT1"/>
    <property type="match status" value="1"/>
</dbReference>
<evidence type="ECO:0000256" key="4">
    <source>
        <dbReference type="ARBA" id="ARBA00022691"/>
    </source>
</evidence>
<dbReference type="PROSITE" id="PS00092">
    <property type="entry name" value="N6_MTASE"/>
    <property type="match status" value="1"/>
</dbReference>
<feature type="domain" description="DUF7059" evidence="7">
    <location>
        <begin position="35"/>
        <end position="110"/>
    </location>
</feature>
<dbReference type="GO" id="GO:0032259">
    <property type="term" value="P:methylation"/>
    <property type="evidence" value="ECO:0007669"/>
    <property type="project" value="UniProtKB-KW"/>
</dbReference>
<dbReference type="EMBL" id="CAFBPU010000041">
    <property type="protein sequence ID" value="CAB5037217.1"/>
    <property type="molecule type" value="Genomic_DNA"/>
</dbReference>
<evidence type="ECO:0000259" key="6">
    <source>
        <dbReference type="Pfam" id="PF05175"/>
    </source>
</evidence>
<dbReference type="InterPro" id="IPR002052">
    <property type="entry name" value="DNA_methylase_N6_adenine_CS"/>
</dbReference>
<evidence type="ECO:0000256" key="1">
    <source>
        <dbReference type="ARBA" id="ARBA00006149"/>
    </source>
</evidence>
<dbReference type="EMBL" id="CAFBIZ010000134">
    <property type="protein sequence ID" value="CAB4850732.1"/>
    <property type="molecule type" value="Genomic_DNA"/>
</dbReference>
<keyword evidence="4" id="KW-0949">S-adenosyl-L-methionine</keyword>
<dbReference type="Pfam" id="PF05175">
    <property type="entry name" value="MTS"/>
    <property type="match status" value="1"/>
</dbReference>